<dbReference type="InterPro" id="IPR048465">
    <property type="entry name" value="Maestro-like_HEAT"/>
</dbReference>
<proteinExistence type="predicted"/>
<reference evidence="7" key="2">
    <citation type="submission" date="2025-09" db="UniProtKB">
        <authorList>
            <consortium name="Ensembl"/>
        </authorList>
    </citation>
    <scope>IDENTIFICATION</scope>
</reference>
<evidence type="ECO:0000259" key="4">
    <source>
        <dbReference type="Pfam" id="PF23210"/>
    </source>
</evidence>
<feature type="domain" description="Maestro-like HEAT-repeats" evidence="3">
    <location>
        <begin position="773"/>
        <end position="978"/>
    </location>
</feature>
<dbReference type="PANTHER" id="PTHR23120">
    <property type="entry name" value="MAESTRO-RELATED HEAT DOMAIN-CONTAINING"/>
    <property type="match status" value="1"/>
</dbReference>
<keyword evidence="8" id="KW-1185">Reference proteome</keyword>
<dbReference type="Proteomes" id="UP000472260">
    <property type="component" value="Unassembled WGS sequence"/>
</dbReference>
<gene>
    <name evidence="7" type="primary">LOC107671755</name>
</gene>
<keyword evidence="1" id="KW-0677">Repeat</keyword>
<dbReference type="Pfam" id="PF23210">
    <property type="entry name" value="HEAT_Maestro_2"/>
    <property type="match status" value="1"/>
</dbReference>
<evidence type="ECO:0000256" key="2">
    <source>
        <dbReference type="PROSITE-ProRule" id="PRU00103"/>
    </source>
</evidence>
<dbReference type="Ensembl" id="ENSSANT00000024222.1">
    <property type="protein sequence ID" value="ENSSANP00000022732.1"/>
    <property type="gene ID" value="ENSSANG00000010256.1"/>
</dbReference>
<dbReference type="InterPro" id="IPR045206">
    <property type="entry name" value="Maestro_heat-like_prot"/>
</dbReference>
<feature type="domain" description="MROH2B-like HEAT-repeats" evidence="4">
    <location>
        <begin position="257"/>
        <end position="588"/>
    </location>
</feature>
<dbReference type="Pfam" id="PF23221">
    <property type="entry name" value="HEAT_MROH2B_1st"/>
    <property type="match status" value="1"/>
</dbReference>
<dbReference type="PROSITE" id="PS50077">
    <property type="entry name" value="HEAT_REPEAT"/>
    <property type="match status" value="1"/>
</dbReference>
<dbReference type="Gene3D" id="1.25.10.10">
    <property type="entry name" value="Leucine-rich Repeat Variant"/>
    <property type="match status" value="3"/>
</dbReference>
<dbReference type="Pfam" id="PF21047">
    <property type="entry name" value="HEAT_Maestro"/>
    <property type="match status" value="1"/>
</dbReference>
<evidence type="ECO:0000259" key="6">
    <source>
        <dbReference type="Pfam" id="PF23227"/>
    </source>
</evidence>
<dbReference type="InterPro" id="IPR055406">
    <property type="entry name" value="HEAT_Maestro"/>
</dbReference>
<dbReference type="InterPro" id="IPR021133">
    <property type="entry name" value="HEAT_type_2"/>
</dbReference>
<organism evidence="7 8">
    <name type="scientific">Sinocyclocheilus anshuiensis</name>
    <dbReference type="NCBI Taxonomy" id="1608454"/>
    <lineage>
        <taxon>Eukaryota</taxon>
        <taxon>Metazoa</taxon>
        <taxon>Chordata</taxon>
        <taxon>Craniata</taxon>
        <taxon>Vertebrata</taxon>
        <taxon>Euteleostomi</taxon>
        <taxon>Actinopterygii</taxon>
        <taxon>Neopterygii</taxon>
        <taxon>Teleostei</taxon>
        <taxon>Ostariophysi</taxon>
        <taxon>Cypriniformes</taxon>
        <taxon>Cyprinidae</taxon>
        <taxon>Cyprininae</taxon>
        <taxon>Sinocyclocheilus</taxon>
    </lineage>
</organism>
<dbReference type="GO" id="GO:0005737">
    <property type="term" value="C:cytoplasm"/>
    <property type="evidence" value="ECO:0007669"/>
    <property type="project" value="TreeGrafter"/>
</dbReference>
<dbReference type="PANTHER" id="PTHR23120:SF0">
    <property type="entry name" value="MAESTRO HEAT-LIKE REPEAT FAMILY MEMBER 1"/>
    <property type="match status" value="1"/>
</dbReference>
<feature type="domain" description="Maestro/Maestro-like HEAT-repeats" evidence="6">
    <location>
        <begin position="1170"/>
        <end position="1358"/>
    </location>
</feature>
<dbReference type="InterPro" id="IPR011989">
    <property type="entry name" value="ARM-like"/>
</dbReference>
<reference evidence="7" key="1">
    <citation type="submission" date="2025-08" db="UniProtKB">
        <authorList>
            <consortium name="Ensembl"/>
        </authorList>
    </citation>
    <scope>IDENTIFICATION</scope>
</reference>
<protein>
    <submittedName>
        <fullName evidence="7">Maestro heat-like repeat-containing protein family member 1</fullName>
    </submittedName>
</protein>
<evidence type="ECO:0000313" key="7">
    <source>
        <dbReference type="Ensembl" id="ENSSANP00000022732.1"/>
    </source>
</evidence>
<evidence type="ECO:0000256" key="1">
    <source>
        <dbReference type="ARBA" id="ARBA00022737"/>
    </source>
</evidence>
<dbReference type="InterPro" id="IPR055408">
    <property type="entry name" value="HEAT_MROH2B-like"/>
</dbReference>
<dbReference type="InterPro" id="IPR056282">
    <property type="entry name" value="MROH2B-like_N_HEAT"/>
</dbReference>
<sequence length="1395" mass="156199">SQQRILKKLITVTLALLDAANDRDPVVQEQVRKSILTLGNQQPDKVLSMCQDYLLKHPKLVVGHRVVILQTIELVVKSRIDDISYPKIKSVIQLASDEMTKSKEVVPEWQQAASNILVAVGNKYINDIMEEILGKFQPGVLPHFFVVQTLANLSDSNVYGMVPFLNAIMGTMLPMLGMTKQDNMKWVFSSALCRFSESILEYLANLDKAPDPTVRKDTFSSEIYSAYDILFNSWIQSRESKLRLTVAEALGSMSHLMAHDKLEEQLPKLLPTILGLYKKNSEHYIITKSLCQVLEASVNMGSRVLETQIDGLLLALHQQICSPVDFSNPPTVKNHNEVLRCFTILANTFPDRLMVFVLQRLENSNERNRMGSLAVLRHLINSSTSIMETKKLLILASIRQPLADHSNKVKKRVVQVISAMAHHGYLELEGGDLLVRFIIQHCALPDTYHRPPDPEEVTNEALRSMCDNTLHLFTTTVGRLTDVLWPMLLCYLTPNQYASATTPLCKSLILLANKKRAAQEASFIINFNAQGVDTHTYGHDVTDEPSPRLRAFPLLLNALSPNIHPKAEPLWENEIPKLLSYLEGLFKYTTVMYFLYRCIGVILQQCYNKELVRKQLQEILISTRHNDAIERTGVAMGIGLCASSHLNGTLEKLEEFGKSDAFRKASGIFGLLKDKNDVDVEKMKSTLILCYGYVALHAPEDQLLTRIDSDILQNISKNFNTKHSLSVCLHLFLCVCLSLIHSVGLIAKAISQSVRKQGFLFSRKQELMGVMMNLVTFHNLGALVGRLSPRCTDPNPEVRRAAIDCIYRLMYIQLRYEGFSLDYKDDSVEGLLDVREKLSNPDHSVLYKTCSELTKIISKRLPQQQLSTLLFMLFDGLVDSQSNCSRASSVILNTLLKNRGAGLQDLVPEMLEVLHNRLQVIGEEQVKVAIGQSILILATQHLQTVVNTLVAYPLPYDSWSCEMWMALGADSTLALQIMEMIIEKLNVMVPYVDKKESMLRPGLTKVATSQPLAMTCALREMMLNGQSADAVAYVFPKLFSSLLVRLGSSVGVQLPKDLNNICVSLCCVFRVAVEALRILLGRAQLDAVMKPLDQEGAWDKMKDPQQHTTGVTLLSRAMAKHAGPRLPAIVEGLCPSLCNIYECQRITVTAFFSELLNHHVVTELMILDMLMNNMMERITDTCGTVRMLAVRGLGNIAVGSPEKVNKYAKELLAAMSSGMEEKDDPGKLITLEAMLLENSVLASMGFLLLYGFTQRSIVMFCQENDEIRCASIMLLGNLSKFGSGEPVFKDQIHNVLVSLLLHLSDPNPQVVKACKYSMRICAPIVGSEQISAMFQNHLLEEKGLHYGEFINDLTKYLTVFSFLMSFFLSSGLVMLLQDPDPLVRVKAAEAMGHFH</sequence>
<accession>A0A671LQD2</accession>
<evidence type="ECO:0000259" key="3">
    <source>
        <dbReference type="Pfam" id="PF21047"/>
    </source>
</evidence>
<feature type="domain" description="MROH2B-like N-terminal HEAT-repeats" evidence="5">
    <location>
        <begin position="36"/>
        <end position="254"/>
    </location>
</feature>
<dbReference type="SUPFAM" id="SSF48371">
    <property type="entry name" value="ARM repeat"/>
    <property type="match status" value="1"/>
</dbReference>
<dbReference type="Pfam" id="PF23227">
    <property type="entry name" value="HEAT_MROH2B_C"/>
    <property type="match status" value="1"/>
</dbReference>
<feature type="repeat" description="HEAT" evidence="2">
    <location>
        <begin position="1368"/>
        <end position="1395"/>
    </location>
</feature>
<name>A0A671LQD2_9TELE</name>
<dbReference type="InterPro" id="IPR016024">
    <property type="entry name" value="ARM-type_fold"/>
</dbReference>
<evidence type="ECO:0000313" key="8">
    <source>
        <dbReference type="Proteomes" id="UP000472260"/>
    </source>
</evidence>
<evidence type="ECO:0000259" key="5">
    <source>
        <dbReference type="Pfam" id="PF23221"/>
    </source>
</evidence>